<evidence type="ECO:0000313" key="4">
    <source>
        <dbReference type="EMBL" id="NUC71753.1"/>
    </source>
</evidence>
<dbReference type="EMBL" id="JABURA010000001">
    <property type="protein sequence ID" value="NUB92422.1"/>
    <property type="molecule type" value="Genomic_DNA"/>
</dbReference>
<evidence type="ECO:0000259" key="2">
    <source>
        <dbReference type="Pfam" id="PF18545"/>
    </source>
</evidence>
<dbReference type="EMBL" id="JABUQZ010000001">
    <property type="protein sequence ID" value="NUC71753.1"/>
    <property type="molecule type" value="Genomic_DNA"/>
</dbReference>
<proteinExistence type="predicted"/>
<reference evidence="3 6" key="1">
    <citation type="submission" date="2020-06" db="EMBL/GenBank/DDBJ databases">
        <title>Haloterrigena sp. nov., an extremely halophilic archaeon isolated from a saline sediment.</title>
        <authorList>
            <person name="Liu B.-B."/>
        </authorList>
    </citation>
    <scope>NUCLEOTIDE SEQUENCE</scope>
    <source>
        <strain evidence="3">SYSU A121-1</strain>
        <strain evidence="4 6">SYSU A558-1</strain>
    </source>
</reference>
<accession>A0A8J8GPY7</accession>
<dbReference type="InterPro" id="IPR040624">
    <property type="entry name" value="HalOD1"/>
</dbReference>
<protein>
    <recommendedName>
        <fullName evidence="2">Halobacterial output domain-containing protein</fullName>
    </recommendedName>
</protein>
<feature type="domain" description="Halobacterial output" evidence="2">
    <location>
        <begin position="7"/>
        <end position="74"/>
    </location>
</feature>
<gene>
    <name evidence="3" type="ORF">HT576_15505</name>
    <name evidence="4" type="ORF">HTZ84_05415</name>
</gene>
<evidence type="ECO:0000313" key="3">
    <source>
        <dbReference type="EMBL" id="NUB92422.1"/>
    </source>
</evidence>
<name>A0A8J8GPY7_9EURY</name>
<feature type="region of interest" description="Disordered" evidence="1">
    <location>
        <begin position="73"/>
        <end position="92"/>
    </location>
</feature>
<evidence type="ECO:0000313" key="6">
    <source>
        <dbReference type="Proteomes" id="UP001016761"/>
    </source>
</evidence>
<dbReference type="Pfam" id="PF18545">
    <property type="entry name" value="HalOD1"/>
    <property type="match status" value="1"/>
</dbReference>
<sequence length="92" mass="9729">MGTGVSSKPSHSIVTQIAEIEDVDPTDLEPPLHAVVDPDALERLIDSSRAALSISFPYRGHRVRVDGSGAVEITTANHTDPSGESPEESHGD</sequence>
<dbReference type="OrthoDB" id="205616at2157"/>
<dbReference type="Proteomes" id="UP001016761">
    <property type="component" value="Unassembled WGS sequence"/>
</dbReference>
<keyword evidence="6" id="KW-1185">Reference proteome</keyword>
<dbReference type="RefSeq" id="WP_174679735.1">
    <property type="nucleotide sequence ID" value="NZ_JABUQZ010000001.1"/>
</dbReference>
<dbReference type="Proteomes" id="UP000728647">
    <property type="component" value="Unassembled WGS sequence"/>
</dbReference>
<organism evidence="3 5">
    <name type="scientific">Haloterrigena gelatinilytica</name>
    <dbReference type="NCBI Taxonomy" id="2741724"/>
    <lineage>
        <taxon>Archaea</taxon>
        <taxon>Methanobacteriati</taxon>
        <taxon>Methanobacteriota</taxon>
        <taxon>Stenosarchaea group</taxon>
        <taxon>Halobacteria</taxon>
        <taxon>Halobacteriales</taxon>
        <taxon>Natrialbaceae</taxon>
        <taxon>Haloterrigena</taxon>
    </lineage>
</organism>
<dbReference type="AlphaFoldDB" id="A0A8J8GPY7"/>
<comment type="caution">
    <text evidence="3">The sequence shown here is derived from an EMBL/GenBank/DDBJ whole genome shotgun (WGS) entry which is preliminary data.</text>
</comment>
<evidence type="ECO:0000256" key="1">
    <source>
        <dbReference type="SAM" id="MobiDB-lite"/>
    </source>
</evidence>
<evidence type="ECO:0000313" key="5">
    <source>
        <dbReference type="Proteomes" id="UP000728647"/>
    </source>
</evidence>